<dbReference type="OrthoDB" id="442064at2"/>
<keyword evidence="1" id="KW-0547">Nucleotide-binding</keyword>
<sequence length="527" mass="59168">METEKFLYGASVQGIQSFIFQTNELKDIVGASELVEQICTDRFAQSIGKVNAEALKTDPNAILMAAGNIKYIFQESDKEKLENLIKKFPKTVIEAAPGITVSQAVVKYRSDDNSPESENQAFKSAINLLEKQLREQRNKPLRSSTLGIIGVMRSPKTGLPAVAIDDGEAIDLGTQKKRASAHKGNKNSTKKLCEKSFGLPHLDHDQIAYDITDMTDKNDWIAIIHADGNGLGQIVQKVGHLQKTFKEFSFLLNEATIIAANNAYRAVVDWPDNVCIPLRPVVLGGDDMTLICRASFAIQYTQTFISEFEKETQKKLGRILKDNHIFDDGSNKLTACAGIAFIKSSYPFYYGYNLAEELCTQAKKEAKKINPMLAPSCIMFHKVQSSFVEEYSQIEKKELTASGVSFKFGPYYLDKPQVTKNKEYWINHWSISKLLNSVEALNSEPCSSVKNSLREWTSLLINNPGLAKQKLERLKNLWKSRLVENDGQNANKEILNFIEEVTTSNKFNAIPIYDLLALYSVQYQITK</sequence>
<evidence type="ECO:0000313" key="5">
    <source>
        <dbReference type="Proteomes" id="UP000005150"/>
    </source>
</evidence>
<protein>
    <recommendedName>
        <fullName evidence="3">Cas10/Cmr2 second palm domain-containing protein</fullName>
    </recommendedName>
</protein>
<dbReference type="PATRIC" id="fig|997887.3.peg.3195"/>
<dbReference type="InterPro" id="IPR043128">
    <property type="entry name" value="Rev_trsase/Diguanyl_cyclase"/>
</dbReference>
<dbReference type="Gene3D" id="3.30.70.270">
    <property type="match status" value="1"/>
</dbReference>
<dbReference type="AlphaFoldDB" id="I9SXR7"/>
<comment type="caution">
    <text evidence="4">The sequence shown here is derived from an EMBL/GenBank/DDBJ whole genome shotgun (WGS) entry which is preliminary data.</text>
</comment>
<accession>I9SXR7</accession>
<organism evidence="4 5">
    <name type="scientific">Bacteroides salyersiae CL02T12C01</name>
    <dbReference type="NCBI Taxonomy" id="997887"/>
    <lineage>
        <taxon>Bacteria</taxon>
        <taxon>Pseudomonadati</taxon>
        <taxon>Bacteroidota</taxon>
        <taxon>Bacteroidia</taxon>
        <taxon>Bacteroidales</taxon>
        <taxon>Bacteroidaceae</taxon>
        <taxon>Bacteroides</taxon>
    </lineage>
</organism>
<dbReference type="Proteomes" id="UP000005150">
    <property type="component" value="Unassembled WGS sequence"/>
</dbReference>
<gene>
    <name evidence="4" type="ORF">HMPREF1071_03082</name>
</gene>
<feature type="domain" description="Cas10/Cmr2 second palm" evidence="3">
    <location>
        <begin position="221"/>
        <end position="368"/>
    </location>
</feature>
<evidence type="ECO:0000259" key="3">
    <source>
        <dbReference type="Pfam" id="PF22335"/>
    </source>
</evidence>
<evidence type="ECO:0000256" key="1">
    <source>
        <dbReference type="ARBA" id="ARBA00022741"/>
    </source>
</evidence>
<keyword evidence="5" id="KW-1185">Reference proteome</keyword>
<proteinExistence type="predicted"/>
<dbReference type="Pfam" id="PF22335">
    <property type="entry name" value="Cas10-Cmr2_palm2"/>
    <property type="match status" value="1"/>
</dbReference>
<evidence type="ECO:0000313" key="4">
    <source>
        <dbReference type="EMBL" id="EIY61211.1"/>
    </source>
</evidence>
<dbReference type="GO" id="GO:0051607">
    <property type="term" value="P:defense response to virus"/>
    <property type="evidence" value="ECO:0007669"/>
    <property type="project" value="UniProtKB-KW"/>
</dbReference>
<dbReference type="EMBL" id="AGXV01000035">
    <property type="protein sequence ID" value="EIY61211.1"/>
    <property type="molecule type" value="Genomic_DNA"/>
</dbReference>
<dbReference type="RefSeq" id="WP_007481058.1">
    <property type="nucleotide sequence ID" value="NZ_JH724308.1"/>
</dbReference>
<keyword evidence="2" id="KW-0051">Antiviral defense</keyword>
<reference evidence="4 5" key="1">
    <citation type="submission" date="2012-02" db="EMBL/GenBank/DDBJ databases">
        <title>The Genome Sequence of Bacteroides salyersiae CL02T12C01.</title>
        <authorList>
            <consortium name="The Broad Institute Genome Sequencing Platform"/>
            <person name="Earl A."/>
            <person name="Ward D."/>
            <person name="Feldgarden M."/>
            <person name="Gevers D."/>
            <person name="Zitomersky N.L."/>
            <person name="Coyne M.J."/>
            <person name="Comstock L.E."/>
            <person name="Young S.K."/>
            <person name="Zeng Q."/>
            <person name="Gargeya S."/>
            <person name="Fitzgerald M."/>
            <person name="Haas B."/>
            <person name="Abouelleil A."/>
            <person name="Alvarado L."/>
            <person name="Arachchi H.M."/>
            <person name="Berlin A."/>
            <person name="Chapman S.B."/>
            <person name="Gearin G."/>
            <person name="Goldberg J."/>
            <person name="Griggs A."/>
            <person name="Gujja S."/>
            <person name="Hansen M."/>
            <person name="Heiman D."/>
            <person name="Howarth C."/>
            <person name="Larimer J."/>
            <person name="Lui A."/>
            <person name="MacDonald P.J.P."/>
            <person name="McCowen C."/>
            <person name="Montmayeur A."/>
            <person name="Murphy C."/>
            <person name="Neiman D."/>
            <person name="Pearson M."/>
            <person name="Priest M."/>
            <person name="Roberts A."/>
            <person name="Saif S."/>
            <person name="Shea T."/>
            <person name="Sisk P."/>
            <person name="Stolte C."/>
            <person name="Sykes S."/>
            <person name="Wortman J."/>
            <person name="Nusbaum C."/>
            <person name="Birren B."/>
        </authorList>
    </citation>
    <scope>NUCLEOTIDE SEQUENCE [LARGE SCALE GENOMIC DNA]</scope>
    <source>
        <strain evidence="4 5">CL02T12C01</strain>
    </source>
</reference>
<evidence type="ECO:0000256" key="2">
    <source>
        <dbReference type="ARBA" id="ARBA00023118"/>
    </source>
</evidence>
<name>I9SXR7_9BACE</name>
<dbReference type="GO" id="GO:0000166">
    <property type="term" value="F:nucleotide binding"/>
    <property type="evidence" value="ECO:0007669"/>
    <property type="project" value="UniProtKB-KW"/>
</dbReference>
<dbReference type="HOGENOM" id="CLU_037606_1_0_10"/>
<dbReference type="InterPro" id="IPR054767">
    <property type="entry name" value="Cas10-Cmr2_palm2"/>
</dbReference>